<dbReference type="HOGENOM" id="CLU_1825174_0_0_1"/>
<accession>A0A066WY00</accession>
<proteinExistence type="predicted"/>
<organism evidence="1 2">
    <name type="scientific">Colletotrichum sublineola</name>
    <name type="common">Sorghum anthracnose fungus</name>
    <dbReference type="NCBI Taxonomy" id="1173701"/>
    <lineage>
        <taxon>Eukaryota</taxon>
        <taxon>Fungi</taxon>
        <taxon>Dikarya</taxon>
        <taxon>Ascomycota</taxon>
        <taxon>Pezizomycotina</taxon>
        <taxon>Sordariomycetes</taxon>
        <taxon>Hypocreomycetidae</taxon>
        <taxon>Glomerellales</taxon>
        <taxon>Glomerellaceae</taxon>
        <taxon>Colletotrichum</taxon>
        <taxon>Colletotrichum graminicola species complex</taxon>
    </lineage>
</organism>
<keyword evidence="2" id="KW-1185">Reference proteome</keyword>
<dbReference type="EMBL" id="JMSE01001530">
    <property type="protein sequence ID" value="KDN60294.1"/>
    <property type="molecule type" value="Genomic_DNA"/>
</dbReference>
<comment type="caution">
    <text evidence="1">The sequence shown here is derived from an EMBL/GenBank/DDBJ whole genome shotgun (WGS) entry which is preliminary data.</text>
</comment>
<protein>
    <submittedName>
        <fullName evidence="1">Uncharacterized protein</fullName>
    </submittedName>
</protein>
<reference evidence="2" key="1">
    <citation type="journal article" date="2014" name="Genome Announc.">
        <title>Draft genome sequence of Colletotrichum sublineola, a destructive pathogen of cultivated sorghum.</title>
        <authorList>
            <person name="Baroncelli R."/>
            <person name="Sanz-Martin J.M."/>
            <person name="Rech G.E."/>
            <person name="Sukno S.A."/>
            <person name="Thon M.R."/>
        </authorList>
    </citation>
    <scope>NUCLEOTIDE SEQUENCE [LARGE SCALE GENOMIC DNA]</scope>
    <source>
        <strain evidence="2">TX430BB</strain>
    </source>
</reference>
<name>A0A066WY00_COLSU</name>
<sequence>MVHFTVLDKAKVFTKPDDVGDVEREPRRSVADVHHDRAVFFSVHRRCVPVVASIGPVLTHRPQHLSQTLRLGAQQRLQQVHVPRLEHWSYYSSPCLVGVTLLDHVAARKEPPRVAPESAGLFKVIDASEQDVPQALGACHH</sequence>
<gene>
    <name evidence="1" type="ORF">CSUB01_09020</name>
</gene>
<dbReference type="Proteomes" id="UP000027238">
    <property type="component" value="Unassembled WGS sequence"/>
</dbReference>
<evidence type="ECO:0000313" key="2">
    <source>
        <dbReference type="Proteomes" id="UP000027238"/>
    </source>
</evidence>
<evidence type="ECO:0000313" key="1">
    <source>
        <dbReference type="EMBL" id="KDN60294.1"/>
    </source>
</evidence>
<dbReference type="AlphaFoldDB" id="A0A066WY00"/>